<keyword evidence="2" id="KW-0496">Mitochondrion</keyword>
<feature type="region of interest" description="Disordered" evidence="1">
    <location>
        <begin position="40"/>
        <end position="62"/>
    </location>
</feature>
<dbReference type="EMBL" id="LKAM01000002">
    <property type="protein sequence ID" value="KUM49856.1"/>
    <property type="molecule type" value="Genomic_DNA"/>
</dbReference>
<reference evidence="2" key="1">
    <citation type="journal article" date="2015" name="Genome Biol. Evol.">
        <title>Organellar Genomes of White Spruce (Picea glauca): Assembly and Annotation.</title>
        <authorList>
            <person name="Jackman S.D."/>
            <person name="Warren R.L."/>
            <person name="Gibb E.A."/>
            <person name="Vandervalk B.P."/>
            <person name="Mohamadi H."/>
            <person name="Chu J."/>
            <person name="Raymond A."/>
            <person name="Pleasance S."/>
            <person name="Coope R."/>
            <person name="Wildung M.R."/>
            <person name="Ritland C.E."/>
            <person name="Bousquet J."/>
            <person name="Jones S.J."/>
            <person name="Bohlmann J."/>
            <person name="Birol I."/>
        </authorList>
    </citation>
    <scope>NUCLEOTIDE SEQUENCE [LARGE SCALE GENOMIC DNA]</scope>
    <source>
        <tissue evidence="2">Flushing bud</tissue>
    </source>
</reference>
<evidence type="ECO:0000256" key="1">
    <source>
        <dbReference type="SAM" id="MobiDB-lite"/>
    </source>
</evidence>
<geneLocation type="mitochondrion" evidence="2"/>
<comment type="caution">
    <text evidence="2">The sequence shown here is derived from an EMBL/GenBank/DDBJ whole genome shotgun (WGS) entry which is preliminary data.</text>
</comment>
<protein>
    <submittedName>
        <fullName evidence="2">Uncharacterized protein</fullName>
    </submittedName>
</protein>
<gene>
    <name evidence="2" type="ORF">ABT39_MTgene3083</name>
</gene>
<organism evidence="2">
    <name type="scientific">Picea glauca</name>
    <name type="common">White spruce</name>
    <name type="synonym">Pinus glauca</name>
    <dbReference type="NCBI Taxonomy" id="3330"/>
    <lineage>
        <taxon>Eukaryota</taxon>
        <taxon>Viridiplantae</taxon>
        <taxon>Streptophyta</taxon>
        <taxon>Embryophyta</taxon>
        <taxon>Tracheophyta</taxon>
        <taxon>Spermatophyta</taxon>
        <taxon>Pinopsida</taxon>
        <taxon>Pinidae</taxon>
        <taxon>Conifers I</taxon>
        <taxon>Pinales</taxon>
        <taxon>Pinaceae</taxon>
        <taxon>Picea</taxon>
    </lineage>
</organism>
<dbReference type="AlphaFoldDB" id="A0A101M2J8"/>
<accession>A0A101M2J8</accession>
<proteinExistence type="predicted"/>
<sequence>MGQQIQSGVGLWTNDIYQRSGPTDGSKQTQECGVPISLTTYTTRHDVFPPDQIEGPQQKREM</sequence>
<name>A0A101M2J8_PICGL</name>
<evidence type="ECO:0000313" key="2">
    <source>
        <dbReference type="EMBL" id="KUM49856.1"/>
    </source>
</evidence>